<evidence type="ECO:0000256" key="6">
    <source>
        <dbReference type="SAM" id="MobiDB-lite"/>
    </source>
</evidence>
<feature type="compositionally biased region" description="Polar residues" evidence="6">
    <location>
        <begin position="606"/>
        <end position="616"/>
    </location>
</feature>
<comment type="caution">
    <text evidence="8">The sequence shown here is derived from an EMBL/GenBank/DDBJ whole genome shotgun (WGS) entry which is preliminary data.</text>
</comment>
<feature type="transmembrane region" description="Helical" evidence="7">
    <location>
        <begin position="203"/>
        <end position="223"/>
    </location>
</feature>
<evidence type="ECO:0000256" key="3">
    <source>
        <dbReference type="ARBA" id="ARBA00022692"/>
    </source>
</evidence>
<reference evidence="8" key="1">
    <citation type="submission" date="2020-06" db="EMBL/GenBank/DDBJ databases">
        <authorList>
            <consortium name="Plant Systems Biology data submission"/>
        </authorList>
    </citation>
    <scope>NUCLEOTIDE SEQUENCE</scope>
    <source>
        <strain evidence="8">D6</strain>
    </source>
</reference>
<protein>
    <submittedName>
        <fullName evidence="8">Nucleobase-ascorbate transporter</fullName>
    </submittedName>
</protein>
<feature type="transmembrane region" description="Helical" evidence="7">
    <location>
        <begin position="469"/>
        <end position="491"/>
    </location>
</feature>
<keyword evidence="5 7" id="KW-0472">Membrane</keyword>
<feature type="transmembrane region" description="Helical" evidence="7">
    <location>
        <begin position="437"/>
        <end position="457"/>
    </location>
</feature>
<comment type="similarity">
    <text evidence="2">Belongs to the nucleobase:cation symporter-2 (NCS2) (TC 2.A.40) family.</text>
</comment>
<evidence type="ECO:0000313" key="9">
    <source>
        <dbReference type="Proteomes" id="UP001153069"/>
    </source>
</evidence>
<sequence>MSNEKDISVGTGDLEPEETMESIQAPKEVSTYEERSKANGMVYTVTDVPPLPTAILLGVQHYLTMLGASVLVPLILTPAMGATQEQTAQVIATAFFVAGINTLIQTTIGDRLPIVQSGSFAYLPATFTIIFHESLQSIENDNDRFHETMRVIQGAIIVVGLVQMAIGYTGIIVPMLRYISPVTIAPVVAAIGLGLYNVGFNNVSNCFAIGLLQIGLTILFSQYLKNIKIGGYAIFALFPIVLAISLTWSFGAILTAADVWEEGHLCRTDAARDLLKSTPWFRIPYPGQWGAPRFESYAIVPMLGSMAAGMIESIGDYYSCARLSGAPPPTAGIVSRGLAGEGIGIVLAGLFGTGNGTTSYSENIGAMNLTRVGSRAVIQCGAVVMILVGVISKVSGLLASMPSALVGGIYCCVFGLIVAVGLSTLQYVDLNSERNLFIIGFALFNSLSVAGPGGYFSTQEENPFGDSNGAQIALAIFSSPMIIALLSAFILDNTVPSKSREERGLHVWDAVRNTDTVNDPEYIKVYSLPLGLSRIFRNCVYLEYPSIGRIPPPPEGGYRSGRGDIGELCCWFLPGCRGAEDNEDEAINDVTVDKGEDPEVCDATGENGNEMSETTA</sequence>
<dbReference type="NCBIfam" id="NF037981">
    <property type="entry name" value="NCS2_1"/>
    <property type="match status" value="1"/>
</dbReference>
<evidence type="ECO:0000313" key="8">
    <source>
        <dbReference type="EMBL" id="CAB9530460.1"/>
    </source>
</evidence>
<feature type="region of interest" description="Disordered" evidence="6">
    <location>
        <begin position="589"/>
        <end position="616"/>
    </location>
</feature>
<feature type="transmembrane region" description="Helical" evidence="7">
    <location>
        <begin position="114"/>
        <end position="131"/>
    </location>
</feature>
<evidence type="ECO:0000256" key="2">
    <source>
        <dbReference type="ARBA" id="ARBA00008821"/>
    </source>
</evidence>
<feature type="transmembrane region" description="Helical" evidence="7">
    <location>
        <begin position="404"/>
        <end position="425"/>
    </location>
</feature>
<accession>A0A9N8F1Y3</accession>
<dbReference type="InterPro" id="IPR006043">
    <property type="entry name" value="NCS2"/>
</dbReference>
<name>A0A9N8F1Y3_9STRA</name>
<evidence type="ECO:0000256" key="7">
    <source>
        <dbReference type="SAM" id="Phobius"/>
    </source>
</evidence>
<feature type="transmembrane region" description="Helical" evidence="7">
    <location>
        <begin position="151"/>
        <end position="172"/>
    </location>
</feature>
<organism evidence="8 9">
    <name type="scientific">Seminavis robusta</name>
    <dbReference type="NCBI Taxonomy" id="568900"/>
    <lineage>
        <taxon>Eukaryota</taxon>
        <taxon>Sar</taxon>
        <taxon>Stramenopiles</taxon>
        <taxon>Ochrophyta</taxon>
        <taxon>Bacillariophyta</taxon>
        <taxon>Bacillariophyceae</taxon>
        <taxon>Bacillariophycidae</taxon>
        <taxon>Naviculales</taxon>
        <taxon>Naviculaceae</taxon>
        <taxon>Seminavis</taxon>
    </lineage>
</organism>
<proteinExistence type="inferred from homology"/>
<feature type="region of interest" description="Disordered" evidence="6">
    <location>
        <begin position="1"/>
        <end position="27"/>
    </location>
</feature>
<feature type="transmembrane region" description="Helical" evidence="7">
    <location>
        <begin position="88"/>
        <end position="108"/>
    </location>
</feature>
<dbReference type="Proteomes" id="UP001153069">
    <property type="component" value="Unassembled WGS sequence"/>
</dbReference>
<feature type="transmembrane region" description="Helical" evidence="7">
    <location>
        <begin position="376"/>
        <end position="398"/>
    </location>
</feature>
<feature type="transmembrane region" description="Helical" evidence="7">
    <location>
        <begin position="229"/>
        <end position="257"/>
    </location>
</feature>
<feature type="transmembrane region" description="Helical" evidence="7">
    <location>
        <begin position="54"/>
        <end position="76"/>
    </location>
</feature>
<evidence type="ECO:0000256" key="1">
    <source>
        <dbReference type="ARBA" id="ARBA00004141"/>
    </source>
</evidence>
<gene>
    <name evidence="8" type="ORF">SEMRO_2889_G339500.1</name>
</gene>
<keyword evidence="9" id="KW-1185">Reference proteome</keyword>
<dbReference type="Pfam" id="PF00860">
    <property type="entry name" value="Xan_ur_permease"/>
    <property type="match status" value="1"/>
</dbReference>
<keyword evidence="4 7" id="KW-1133">Transmembrane helix</keyword>
<feature type="transmembrane region" description="Helical" evidence="7">
    <location>
        <begin position="178"/>
        <end position="196"/>
    </location>
</feature>
<dbReference type="AlphaFoldDB" id="A0A9N8F1Y3"/>
<dbReference type="PANTHER" id="PTHR11119">
    <property type="entry name" value="XANTHINE-URACIL / VITAMIN C PERMEASE FAMILY MEMBER"/>
    <property type="match status" value="1"/>
</dbReference>
<dbReference type="OrthoDB" id="1641903at2759"/>
<keyword evidence="3 7" id="KW-0812">Transmembrane</keyword>
<evidence type="ECO:0000256" key="4">
    <source>
        <dbReference type="ARBA" id="ARBA00022989"/>
    </source>
</evidence>
<comment type="subcellular location">
    <subcellularLocation>
        <location evidence="1">Membrane</location>
        <topology evidence="1">Multi-pass membrane protein</topology>
    </subcellularLocation>
</comment>
<evidence type="ECO:0000256" key="5">
    <source>
        <dbReference type="ARBA" id="ARBA00023136"/>
    </source>
</evidence>
<dbReference type="GO" id="GO:0022857">
    <property type="term" value="F:transmembrane transporter activity"/>
    <property type="evidence" value="ECO:0007669"/>
    <property type="project" value="InterPro"/>
</dbReference>
<dbReference type="GO" id="GO:0016020">
    <property type="term" value="C:membrane"/>
    <property type="evidence" value="ECO:0007669"/>
    <property type="project" value="UniProtKB-SubCell"/>
</dbReference>
<dbReference type="EMBL" id="CAICTM010002887">
    <property type="protein sequence ID" value="CAB9530460.1"/>
    <property type="molecule type" value="Genomic_DNA"/>
</dbReference>